<dbReference type="STRING" id="33978.A6M13_13885"/>
<dbReference type="SUPFAM" id="SSF81345">
    <property type="entry name" value="ABC transporter involved in vitamin B12 uptake, BtuC"/>
    <property type="match status" value="1"/>
</dbReference>
<dbReference type="Gene3D" id="1.10.3470.10">
    <property type="entry name" value="ABC transporter involved in vitamin B12 uptake, BtuC"/>
    <property type="match status" value="1"/>
</dbReference>
<keyword evidence="5" id="KW-0812">Transmembrane</keyword>
<evidence type="ECO:0000256" key="2">
    <source>
        <dbReference type="ARBA" id="ARBA00007935"/>
    </source>
</evidence>
<dbReference type="FunFam" id="1.10.3470.10:FF:000001">
    <property type="entry name" value="Vitamin B12 ABC transporter permease BtuC"/>
    <property type="match status" value="1"/>
</dbReference>
<dbReference type="InterPro" id="IPR000522">
    <property type="entry name" value="ABC_transptr_permease_BtuC"/>
</dbReference>
<organism evidence="8 9">
    <name type="scientific">Caryophanon tenue</name>
    <dbReference type="NCBI Taxonomy" id="33978"/>
    <lineage>
        <taxon>Bacteria</taxon>
        <taxon>Bacillati</taxon>
        <taxon>Bacillota</taxon>
        <taxon>Bacilli</taxon>
        <taxon>Bacillales</taxon>
        <taxon>Caryophanaceae</taxon>
        <taxon>Caryophanon</taxon>
    </lineage>
</organism>
<dbReference type="EMBL" id="MASJ01000016">
    <property type="protein sequence ID" value="OCS85163.1"/>
    <property type="molecule type" value="Genomic_DNA"/>
</dbReference>
<dbReference type="Pfam" id="PF01032">
    <property type="entry name" value="FecCD"/>
    <property type="match status" value="1"/>
</dbReference>
<dbReference type="PANTHER" id="PTHR30472:SF23">
    <property type="entry name" value="IRON-UPTAKE SYSTEM PERMEASE PROTEIN FEUC"/>
    <property type="match status" value="1"/>
</dbReference>
<comment type="similarity">
    <text evidence="2">Belongs to the binding-protein-dependent transport system permease family. FecCD subfamily.</text>
</comment>
<comment type="caution">
    <text evidence="8">The sequence shown here is derived from an EMBL/GenBank/DDBJ whole genome shotgun (WGS) entry which is preliminary data.</text>
</comment>
<keyword evidence="4" id="KW-1003">Cell membrane</keyword>
<dbReference type="PANTHER" id="PTHR30472">
    <property type="entry name" value="FERRIC ENTEROBACTIN TRANSPORT SYSTEM PERMEASE PROTEIN"/>
    <property type="match status" value="1"/>
</dbReference>
<keyword evidence="9" id="KW-1185">Reference proteome</keyword>
<keyword evidence="7" id="KW-0472">Membrane</keyword>
<evidence type="ECO:0000256" key="6">
    <source>
        <dbReference type="ARBA" id="ARBA00022989"/>
    </source>
</evidence>
<dbReference type="AlphaFoldDB" id="A0A1C0YDH2"/>
<protein>
    <submittedName>
        <fullName evidence="8">Iron ABC transporter permease</fullName>
    </submittedName>
</protein>
<dbReference type="Proteomes" id="UP000093199">
    <property type="component" value="Unassembled WGS sequence"/>
</dbReference>
<evidence type="ECO:0000313" key="8">
    <source>
        <dbReference type="EMBL" id="OCS85163.1"/>
    </source>
</evidence>
<evidence type="ECO:0000256" key="5">
    <source>
        <dbReference type="ARBA" id="ARBA00022692"/>
    </source>
</evidence>
<dbReference type="GO" id="GO:0005886">
    <property type="term" value="C:plasma membrane"/>
    <property type="evidence" value="ECO:0007669"/>
    <property type="project" value="UniProtKB-SubCell"/>
</dbReference>
<proteinExistence type="inferred from homology"/>
<accession>A0A1C0YDH2</accession>
<keyword evidence="6" id="KW-1133">Transmembrane helix</keyword>
<name>A0A1C0YDH2_9BACL</name>
<dbReference type="GO" id="GO:0033214">
    <property type="term" value="P:siderophore-iron import into cell"/>
    <property type="evidence" value="ECO:0007669"/>
    <property type="project" value="TreeGrafter"/>
</dbReference>
<sequence>MLALTVALFAAMYLHLTSGNFSMSTADVFKTLLGLEQNENFELVIFDLRLPRIVTAAIVGMGLALAGVVLQGITKNGLADPGILGINAGASCTVVIFMYFFQVQLINVEINSVLKILMVPLFGFVGGVIAAALILLFSYGNRRMDTQKLILTGIAINTGFGALTLFWSLKMNEDDYQAAAIWMNGSIYNSNWYFVIAMLPWVILLSLFVYKKTHLLDYFQLEEDSIVSLGIALEREKIFLLLASVGLVSACVSVSGSIGFIGLMAPHIARQLIGISHRAVMPVSMLIGAVLLVFSDYIAKNVFAPAELSVGIVVSIIGIPYFLYLLVKAKG</sequence>
<evidence type="ECO:0000256" key="3">
    <source>
        <dbReference type="ARBA" id="ARBA00022448"/>
    </source>
</evidence>
<dbReference type="GO" id="GO:0022857">
    <property type="term" value="F:transmembrane transporter activity"/>
    <property type="evidence" value="ECO:0007669"/>
    <property type="project" value="InterPro"/>
</dbReference>
<evidence type="ECO:0000313" key="9">
    <source>
        <dbReference type="Proteomes" id="UP000093199"/>
    </source>
</evidence>
<evidence type="ECO:0000256" key="4">
    <source>
        <dbReference type="ARBA" id="ARBA00022475"/>
    </source>
</evidence>
<comment type="subcellular location">
    <subcellularLocation>
        <location evidence="1">Cell membrane</location>
        <topology evidence="1">Multi-pass membrane protein</topology>
    </subcellularLocation>
</comment>
<evidence type="ECO:0000256" key="7">
    <source>
        <dbReference type="ARBA" id="ARBA00023136"/>
    </source>
</evidence>
<evidence type="ECO:0000256" key="1">
    <source>
        <dbReference type="ARBA" id="ARBA00004651"/>
    </source>
</evidence>
<dbReference type="CDD" id="cd06550">
    <property type="entry name" value="TM_ABC_iron-siderophores_like"/>
    <property type="match status" value="1"/>
</dbReference>
<gene>
    <name evidence="8" type="ORF">A6M13_13885</name>
</gene>
<keyword evidence="3" id="KW-0813">Transport</keyword>
<dbReference type="InterPro" id="IPR037294">
    <property type="entry name" value="ABC_BtuC-like"/>
</dbReference>
<reference evidence="8 9" key="1">
    <citation type="submission" date="2016-07" db="EMBL/GenBank/DDBJ databases">
        <title>Caryophanon tenue genome sequencing.</title>
        <authorList>
            <person name="Verma A."/>
            <person name="Pal Y."/>
            <person name="Krishnamurthi S."/>
        </authorList>
    </citation>
    <scope>NUCLEOTIDE SEQUENCE [LARGE SCALE GENOMIC DNA]</scope>
    <source>
        <strain evidence="8 9">DSM 14152</strain>
    </source>
</reference>